<keyword evidence="11" id="KW-0808">Transferase</keyword>
<dbReference type="GO" id="GO:0008820">
    <property type="term" value="F:cobinamide phosphate guanylyltransferase activity"/>
    <property type="evidence" value="ECO:0007669"/>
    <property type="project" value="UniProtKB-EC"/>
</dbReference>
<comment type="similarity">
    <text evidence="7">Belongs to the CobU/CobP family.</text>
</comment>
<dbReference type="GO" id="GO:0009236">
    <property type="term" value="P:cobalamin biosynthetic process"/>
    <property type="evidence" value="ECO:0007669"/>
    <property type="project" value="UniProtKB-KW"/>
</dbReference>
<dbReference type="Gene3D" id="3.40.50.300">
    <property type="entry name" value="P-loop containing nucleotide triphosphate hydrolases"/>
    <property type="match status" value="1"/>
</dbReference>
<evidence type="ECO:0000256" key="2">
    <source>
        <dbReference type="ARBA" id="ARBA00000711"/>
    </source>
</evidence>
<evidence type="ECO:0000256" key="7">
    <source>
        <dbReference type="ARBA" id="ARBA00007490"/>
    </source>
</evidence>
<keyword evidence="10" id="KW-0169">Cobalamin biosynthesis</keyword>
<name>A0A926RUM9_9BACI</name>
<dbReference type="Pfam" id="PF02283">
    <property type="entry name" value="CobU"/>
    <property type="match status" value="1"/>
</dbReference>
<evidence type="ECO:0000256" key="19">
    <source>
        <dbReference type="PIRSR" id="PIRSR006135-2"/>
    </source>
</evidence>
<organism evidence="20 21">
    <name type="scientific">Metabacillus arenae</name>
    <dbReference type="NCBI Taxonomy" id="2771434"/>
    <lineage>
        <taxon>Bacteria</taxon>
        <taxon>Bacillati</taxon>
        <taxon>Bacillota</taxon>
        <taxon>Bacilli</taxon>
        <taxon>Bacillales</taxon>
        <taxon>Bacillaceae</taxon>
        <taxon>Metabacillus</taxon>
    </lineage>
</organism>
<comment type="pathway">
    <text evidence="6">Cofactor biosynthesis; adenosylcobalamin biosynthesis; adenosylcobalamin from cob(II)yrinate a,c-diamide: step 5/7.</text>
</comment>
<protein>
    <recommendedName>
        <fullName evidence="16">Adenosylcobinamide kinase</fullName>
        <ecNumber evidence="8">2.7.1.156</ecNumber>
        <ecNumber evidence="9">2.7.7.62</ecNumber>
    </recommendedName>
    <alternativeName>
        <fullName evidence="17">Adenosylcobinamide-phosphate guanylyltransferase</fullName>
    </alternativeName>
</protein>
<evidence type="ECO:0000256" key="8">
    <source>
        <dbReference type="ARBA" id="ARBA00012016"/>
    </source>
</evidence>
<evidence type="ECO:0000256" key="4">
    <source>
        <dbReference type="ARBA" id="ARBA00003889"/>
    </source>
</evidence>
<evidence type="ECO:0000256" key="6">
    <source>
        <dbReference type="ARBA" id="ARBA00005159"/>
    </source>
</evidence>
<evidence type="ECO:0000256" key="17">
    <source>
        <dbReference type="ARBA" id="ARBA00030571"/>
    </source>
</evidence>
<evidence type="ECO:0000256" key="5">
    <source>
        <dbReference type="ARBA" id="ARBA00004692"/>
    </source>
</evidence>
<feature type="active site" description="GMP-histidine intermediate" evidence="18">
    <location>
        <position position="52"/>
    </location>
</feature>
<dbReference type="PIRSF" id="PIRSF006135">
    <property type="entry name" value="CobU"/>
    <property type="match status" value="1"/>
</dbReference>
<evidence type="ECO:0000256" key="18">
    <source>
        <dbReference type="PIRSR" id="PIRSR006135-1"/>
    </source>
</evidence>
<keyword evidence="13 20" id="KW-0418">Kinase</keyword>
<evidence type="ECO:0000256" key="9">
    <source>
        <dbReference type="ARBA" id="ARBA00012523"/>
    </source>
</evidence>
<dbReference type="GO" id="GO:0043752">
    <property type="term" value="F:adenosylcobinamide kinase activity"/>
    <property type="evidence" value="ECO:0007669"/>
    <property type="project" value="UniProtKB-EC"/>
</dbReference>
<dbReference type="GO" id="GO:0005525">
    <property type="term" value="F:GTP binding"/>
    <property type="evidence" value="ECO:0007669"/>
    <property type="project" value="UniProtKB-KW"/>
</dbReference>
<evidence type="ECO:0000256" key="1">
    <source>
        <dbReference type="ARBA" id="ARBA00000312"/>
    </source>
</evidence>
<keyword evidence="15 19" id="KW-0342">GTP-binding</keyword>
<dbReference type="CDD" id="cd00544">
    <property type="entry name" value="CobU"/>
    <property type="match status" value="1"/>
</dbReference>
<feature type="binding site" evidence="19">
    <location>
        <begin position="7"/>
        <end position="14"/>
    </location>
    <ligand>
        <name>GTP</name>
        <dbReference type="ChEBI" id="CHEBI:37565"/>
    </ligand>
</feature>
<evidence type="ECO:0000313" key="21">
    <source>
        <dbReference type="Proteomes" id="UP000626844"/>
    </source>
</evidence>
<evidence type="ECO:0000313" key="20">
    <source>
        <dbReference type="EMBL" id="MBD1378708.1"/>
    </source>
</evidence>
<comment type="catalytic activity">
    <reaction evidence="1">
        <text>adenosylcob(III)inamide + ATP = adenosylcob(III)inamide phosphate + ADP + H(+)</text>
        <dbReference type="Rhea" id="RHEA:15769"/>
        <dbReference type="ChEBI" id="CHEBI:2480"/>
        <dbReference type="ChEBI" id="CHEBI:15378"/>
        <dbReference type="ChEBI" id="CHEBI:30616"/>
        <dbReference type="ChEBI" id="CHEBI:58502"/>
        <dbReference type="ChEBI" id="CHEBI:456216"/>
        <dbReference type="EC" id="2.7.1.156"/>
    </reaction>
</comment>
<comment type="function">
    <text evidence="4">Catalyzes ATP-dependent phosphorylation of adenosylcobinamide and addition of GMP to adenosylcobinamide phosphate.</text>
</comment>
<dbReference type="GO" id="GO:0005524">
    <property type="term" value="F:ATP binding"/>
    <property type="evidence" value="ECO:0007669"/>
    <property type="project" value="UniProtKB-KW"/>
</dbReference>
<dbReference type="RefSeq" id="WP_191154699.1">
    <property type="nucleotide sequence ID" value="NZ_JACXAI010000001.1"/>
</dbReference>
<evidence type="ECO:0000256" key="3">
    <source>
        <dbReference type="ARBA" id="ARBA00001522"/>
    </source>
</evidence>
<evidence type="ECO:0000256" key="10">
    <source>
        <dbReference type="ARBA" id="ARBA00022573"/>
    </source>
</evidence>
<proteinExistence type="inferred from homology"/>
<keyword evidence="14" id="KW-0067">ATP-binding</keyword>
<dbReference type="InterPro" id="IPR003203">
    <property type="entry name" value="CobU/CobP"/>
</dbReference>
<keyword evidence="20" id="KW-0548">Nucleotidyltransferase</keyword>
<evidence type="ECO:0000256" key="15">
    <source>
        <dbReference type="ARBA" id="ARBA00023134"/>
    </source>
</evidence>
<comment type="caution">
    <text evidence="20">The sequence shown here is derived from an EMBL/GenBank/DDBJ whole genome shotgun (WGS) entry which is preliminary data.</text>
</comment>
<dbReference type="SUPFAM" id="SSF52540">
    <property type="entry name" value="P-loop containing nucleoside triphosphate hydrolases"/>
    <property type="match status" value="1"/>
</dbReference>
<dbReference type="PANTHER" id="PTHR34848:SF1">
    <property type="entry name" value="BIFUNCTIONAL ADENOSYLCOBALAMIN BIOSYNTHESIS PROTEIN COBU"/>
    <property type="match status" value="1"/>
</dbReference>
<feature type="binding site" evidence="19">
    <location>
        <begin position="36"/>
        <end position="38"/>
    </location>
    <ligand>
        <name>GTP</name>
        <dbReference type="ChEBI" id="CHEBI:37565"/>
    </ligand>
</feature>
<comment type="catalytic activity">
    <reaction evidence="2">
        <text>adenosylcob(III)inamide phosphate + GTP + H(+) = adenosylcob(III)inamide-GDP + diphosphate</text>
        <dbReference type="Rhea" id="RHEA:22712"/>
        <dbReference type="ChEBI" id="CHEBI:15378"/>
        <dbReference type="ChEBI" id="CHEBI:33019"/>
        <dbReference type="ChEBI" id="CHEBI:37565"/>
        <dbReference type="ChEBI" id="CHEBI:58502"/>
        <dbReference type="ChEBI" id="CHEBI:60487"/>
        <dbReference type="EC" id="2.7.7.62"/>
    </reaction>
</comment>
<evidence type="ECO:0000256" key="12">
    <source>
        <dbReference type="ARBA" id="ARBA00022741"/>
    </source>
</evidence>
<evidence type="ECO:0000256" key="16">
    <source>
        <dbReference type="ARBA" id="ARBA00029570"/>
    </source>
</evidence>
<keyword evidence="21" id="KW-1185">Reference proteome</keyword>
<gene>
    <name evidence="20" type="ORF">IC621_00560</name>
</gene>
<dbReference type="EC" id="2.7.1.156" evidence="8"/>
<dbReference type="Proteomes" id="UP000626844">
    <property type="component" value="Unassembled WGS sequence"/>
</dbReference>
<sequence length="187" mass="21314">MLAFVTGGVRSGKSQFAESLAMKIAKRDNKSLYYIATSLRTDQEMDERIKRHQANRSNHQLPWGTCEKSKDVGMLAERFSKKDVILLDCLTILLSNEMFHASRQEFSNEFSNKLFLKIVREIEKLKMASHTLIIVTNEVFHEKVSTDRGVFLYTKLLGKLHQHLVESSDAAFSVEYGVPIVKKGSCI</sequence>
<dbReference type="PANTHER" id="PTHR34848">
    <property type="match status" value="1"/>
</dbReference>
<dbReference type="EC" id="2.7.7.62" evidence="9"/>
<dbReference type="InterPro" id="IPR027417">
    <property type="entry name" value="P-loop_NTPase"/>
</dbReference>
<dbReference type="EMBL" id="JACXAI010000001">
    <property type="protein sequence ID" value="MBD1378708.1"/>
    <property type="molecule type" value="Genomic_DNA"/>
</dbReference>
<comment type="catalytic activity">
    <reaction evidence="3">
        <text>adenosylcob(III)inamide + GTP = adenosylcob(III)inamide phosphate + GDP + H(+)</text>
        <dbReference type="Rhea" id="RHEA:15765"/>
        <dbReference type="ChEBI" id="CHEBI:2480"/>
        <dbReference type="ChEBI" id="CHEBI:15378"/>
        <dbReference type="ChEBI" id="CHEBI:37565"/>
        <dbReference type="ChEBI" id="CHEBI:58189"/>
        <dbReference type="ChEBI" id="CHEBI:58502"/>
        <dbReference type="EC" id="2.7.1.156"/>
    </reaction>
</comment>
<evidence type="ECO:0000256" key="13">
    <source>
        <dbReference type="ARBA" id="ARBA00022777"/>
    </source>
</evidence>
<feature type="binding site" evidence="19">
    <location>
        <position position="67"/>
    </location>
    <ligand>
        <name>GTP</name>
        <dbReference type="ChEBI" id="CHEBI:37565"/>
    </ligand>
</feature>
<keyword evidence="12 19" id="KW-0547">Nucleotide-binding</keyword>
<feature type="binding site" evidence="19">
    <location>
        <position position="88"/>
    </location>
    <ligand>
        <name>GTP</name>
        <dbReference type="ChEBI" id="CHEBI:37565"/>
    </ligand>
</feature>
<evidence type="ECO:0000256" key="11">
    <source>
        <dbReference type="ARBA" id="ARBA00022679"/>
    </source>
</evidence>
<reference evidence="20" key="1">
    <citation type="submission" date="2020-09" db="EMBL/GenBank/DDBJ databases">
        <title>A novel bacterium of genus Bacillus, isolated from South China Sea.</title>
        <authorList>
            <person name="Huang H."/>
            <person name="Mo K."/>
            <person name="Hu Y."/>
        </authorList>
    </citation>
    <scope>NUCLEOTIDE SEQUENCE</scope>
    <source>
        <strain evidence="20">IB182487</strain>
    </source>
</reference>
<evidence type="ECO:0000256" key="14">
    <source>
        <dbReference type="ARBA" id="ARBA00022840"/>
    </source>
</evidence>
<dbReference type="AlphaFoldDB" id="A0A926RUM9"/>
<accession>A0A926RUM9</accession>
<comment type="pathway">
    <text evidence="5">Cofactor biosynthesis; adenosylcobalamin biosynthesis; adenosylcobalamin from cob(II)yrinate a,c-diamide: step 6/7.</text>
</comment>